<feature type="domain" description="Alpha/beta-hydrolase catalytic" evidence="3">
    <location>
        <begin position="408"/>
        <end position="695"/>
    </location>
</feature>
<dbReference type="Pfam" id="PF10081">
    <property type="entry name" value="Abhydrolase_9"/>
    <property type="match status" value="1"/>
</dbReference>
<accession>A0A238UTP0</accession>
<feature type="transmembrane region" description="Helical" evidence="2">
    <location>
        <begin position="228"/>
        <end position="252"/>
    </location>
</feature>
<evidence type="ECO:0000313" key="6">
    <source>
        <dbReference type="Proteomes" id="UP000198403"/>
    </source>
</evidence>
<keyword evidence="2" id="KW-1133">Transmembrane helix</keyword>
<evidence type="ECO:0000259" key="4">
    <source>
        <dbReference type="Pfam" id="PF15420"/>
    </source>
</evidence>
<feature type="compositionally biased region" description="Low complexity" evidence="1">
    <location>
        <begin position="118"/>
        <end position="132"/>
    </location>
</feature>
<name>A0A238UTP0_9ACTN</name>
<organism evidence="5 6">
    <name type="scientific">Blastococcus mobilis</name>
    <dbReference type="NCBI Taxonomy" id="1938746"/>
    <lineage>
        <taxon>Bacteria</taxon>
        <taxon>Bacillati</taxon>
        <taxon>Actinomycetota</taxon>
        <taxon>Actinomycetes</taxon>
        <taxon>Geodermatophilales</taxon>
        <taxon>Geodermatophilaceae</taxon>
        <taxon>Blastococcus</taxon>
    </lineage>
</organism>
<dbReference type="OrthoDB" id="4397445at2"/>
<dbReference type="Proteomes" id="UP000198403">
    <property type="component" value="Unassembled WGS sequence"/>
</dbReference>
<dbReference type="RefSeq" id="WP_089334800.1">
    <property type="nucleotide sequence ID" value="NZ_FZNO01000001.1"/>
</dbReference>
<dbReference type="InterPro" id="IPR027787">
    <property type="entry name" value="Alpha/beta-hydrolase_catalytic"/>
</dbReference>
<protein>
    <submittedName>
        <fullName evidence="5">Uncharacterized membrane protein</fullName>
    </submittedName>
</protein>
<feature type="transmembrane region" description="Helical" evidence="2">
    <location>
        <begin position="49"/>
        <end position="70"/>
    </location>
</feature>
<dbReference type="AlphaFoldDB" id="A0A238UTP0"/>
<feature type="transmembrane region" description="Helical" evidence="2">
    <location>
        <begin position="272"/>
        <end position="293"/>
    </location>
</feature>
<dbReference type="EMBL" id="FZNO01000001">
    <property type="protein sequence ID" value="SNR25067.1"/>
    <property type="molecule type" value="Genomic_DNA"/>
</dbReference>
<evidence type="ECO:0000256" key="2">
    <source>
        <dbReference type="SAM" id="Phobius"/>
    </source>
</evidence>
<dbReference type="Pfam" id="PF15420">
    <property type="entry name" value="Abhydrolase_9_N"/>
    <property type="match status" value="1"/>
</dbReference>
<feature type="transmembrane region" description="Helical" evidence="2">
    <location>
        <begin position="154"/>
        <end position="176"/>
    </location>
</feature>
<evidence type="ECO:0000256" key="1">
    <source>
        <dbReference type="SAM" id="MobiDB-lite"/>
    </source>
</evidence>
<keyword evidence="6" id="KW-1185">Reference proteome</keyword>
<reference evidence="5 6" key="1">
    <citation type="submission" date="2017-06" db="EMBL/GenBank/DDBJ databases">
        <authorList>
            <person name="Kim H.J."/>
            <person name="Triplett B.A."/>
        </authorList>
    </citation>
    <scope>NUCLEOTIDE SEQUENCE [LARGE SCALE GENOMIC DNA]</scope>
    <source>
        <strain evidence="5 6">DSM 44272</strain>
    </source>
</reference>
<feature type="transmembrane region" description="Helical" evidence="2">
    <location>
        <begin position="182"/>
        <end position="207"/>
    </location>
</feature>
<feature type="region of interest" description="Disordered" evidence="1">
    <location>
        <begin position="82"/>
        <end position="132"/>
    </location>
</feature>
<keyword evidence="2" id="KW-0812">Transmembrane</keyword>
<evidence type="ECO:0000313" key="5">
    <source>
        <dbReference type="EMBL" id="SNR25067.1"/>
    </source>
</evidence>
<dbReference type="InterPro" id="IPR027788">
    <property type="entry name" value="Alpha/beta-hydrolase_N_dom"/>
</dbReference>
<proteinExistence type="predicted"/>
<sequence length="701" mass="75229">MISLLLDVVGGALLVIGLLLITISLFGLLRLTGTHNQLHAQGLATGPGVIAVLASSVATENAAIITFAVLGRLRRRHLTRLQQRDRASGVPPQPARTCGRRSAARAMTPAPGRRNGLHPSVGPAPSGPAAAGGATAVARHGRARGLLDRPGRRWLRLHPAGLLLGTAFAVLAMTPSLLPRDWLFQGVVSGISAAAGYGAGVVLAWALRRSARWRRLQDRLRRRLPARATAWAWAALLLAIPAVVVAMLLVSAQWQREIATLVGIDRTTTTGWLRAGPVLLLVAALLLALARGVRALYRLVARLLRRWVRLPPRMASVLGAVLVTFLVASLVDDVLLQRALTVADSAFSAANDETFEGVEQPRTEARSGSPASLVPWDTLGREGRRFVAGGRTPEELDAAAAGTAREPVRVYVGLQSAPTPQERANLAVAELERTGAFDRSVLLVATSTGSGWVNDTAPSAVELMYGGDTAVVSMQYSYLPSWLSFLVDRSRAEQAGRLLFDAVHARVDQLPEGDRPRLLVYGESLGSQGSEAAFSSLADIRAQADGVLWVGPPNSNEVWSALVERRDPGTRAVQPVYSDGLVVRFAGDEAELPQPPTPWVQPRVLYLQHPSDPIVWWSPDLLLRRPDWLVEPRGDDVSPAMSWYPVVTFWQVTADLTHAQSVPDGHGHNYDDLILDGWAAVAAPDGWTDADTARVAAVLGP</sequence>
<feature type="transmembrane region" description="Helical" evidence="2">
    <location>
        <begin position="314"/>
        <end position="331"/>
    </location>
</feature>
<gene>
    <name evidence="5" type="ORF">SAMN06272737_101318</name>
</gene>
<feature type="domain" description="Alpha/beta-hydrolase N-terminal" evidence="4">
    <location>
        <begin position="173"/>
        <end position="390"/>
    </location>
</feature>
<keyword evidence="2" id="KW-0472">Membrane</keyword>
<feature type="transmembrane region" description="Helical" evidence="2">
    <location>
        <begin position="12"/>
        <end position="29"/>
    </location>
</feature>
<evidence type="ECO:0000259" key="3">
    <source>
        <dbReference type="Pfam" id="PF10081"/>
    </source>
</evidence>